<keyword evidence="4" id="KW-1185">Reference proteome</keyword>
<accession>A0A836BC08</accession>
<name>A0A836BC08_9CHLO</name>
<reference evidence="3" key="1">
    <citation type="journal article" date="2020" name="bioRxiv">
        <title>Comparative genomics of Chlamydomonas.</title>
        <authorList>
            <person name="Craig R.J."/>
            <person name="Hasan A.R."/>
            <person name="Ness R.W."/>
            <person name="Keightley P.D."/>
        </authorList>
    </citation>
    <scope>NUCLEOTIDE SEQUENCE</scope>
    <source>
        <strain evidence="3">CCAP 11/173</strain>
    </source>
</reference>
<protein>
    <submittedName>
        <fullName evidence="3">Uncharacterized protein</fullName>
    </submittedName>
</protein>
<evidence type="ECO:0000256" key="2">
    <source>
        <dbReference type="SAM" id="Phobius"/>
    </source>
</evidence>
<evidence type="ECO:0000313" key="3">
    <source>
        <dbReference type="EMBL" id="KAG2453354.1"/>
    </source>
</evidence>
<dbReference type="EMBL" id="JAEHOD010000003">
    <property type="protein sequence ID" value="KAG2453354.1"/>
    <property type="molecule type" value="Genomic_DNA"/>
</dbReference>
<feature type="region of interest" description="Disordered" evidence="1">
    <location>
        <begin position="59"/>
        <end position="84"/>
    </location>
</feature>
<feature type="region of interest" description="Disordered" evidence="1">
    <location>
        <begin position="608"/>
        <end position="631"/>
    </location>
</feature>
<feature type="compositionally biased region" description="Low complexity" evidence="1">
    <location>
        <begin position="1"/>
        <end position="16"/>
    </location>
</feature>
<feature type="transmembrane region" description="Helical" evidence="2">
    <location>
        <begin position="970"/>
        <end position="989"/>
    </location>
</feature>
<feature type="transmembrane region" description="Helical" evidence="2">
    <location>
        <begin position="1058"/>
        <end position="1076"/>
    </location>
</feature>
<feature type="transmembrane region" description="Helical" evidence="2">
    <location>
        <begin position="853"/>
        <end position="870"/>
    </location>
</feature>
<comment type="caution">
    <text evidence="3">The sequence shown here is derived from an EMBL/GenBank/DDBJ whole genome shotgun (WGS) entry which is preliminary data.</text>
</comment>
<feature type="transmembrane region" description="Helical" evidence="2">
    <location>
        <begin position="1009"/>
        <end position="1028"/>
    </location>
</feature>
<keyword evidence="2" id="KW-1133">Transmembrane helix</keyword>
<feature type="compositionally biased region" description="Low complexity" evidence="1">
    <location>
        <begin position="59"/>
        <end position="71"/>
    </location>
</feature>
<feature type="region of interest" description="Disordered" evidence="1">
    <location>
        <begin position="1082"/>
        <end position="1120"/>
    </location>
</feature>
<dbReference type="AlphaFoldDB" id="A0A836BC08"/>
<feature type="region of interest" description="Disordered" evidence="1">
    <location>
        <begin position="221"/>
        <end position="249"/>
    </location>
</feature>
<gene>
    <name evidence="3" type="ORF">HYH02_001578</name>
</gene>
<feature type="compositionally biased region" description="Polar residues" evidence="1">
    <location>
        <begin position="17"/>
        <end position="32"/>
    </location>
</feature>
<keyword evidence="2" id="KW-0472">Membrane</keyword>
<organism evidence="3 4">
    <name type="scientific">Chlamydomonas schloesseri</name>
    <dbReference type="NCBI Taxonomy" id="2026947"/>
    <lineage>
        <taxon>Eukaryota</taxon>
        <taxon>Viridiplantae</taxon>
        <taxon>Chlorophyta</taxon>
        <taxon>core chlorophytes</taxon>
        <taxon>Chlorophyceae</taxon>
        <taxon>CS clade</taxon>
        <taxon>Chlamydomonadales</taxon>
        <taxon>Chlamydomonadaceae</taxon>
        <taxon>Chlamydomonas</taxon>
    </lineage>
</organism>
<feature type="region of interest" description="Disordered" evidence="1">
    <location>
        <begin position="1"/>
        <end position="36"/>
    </location>
</feature>
<evidence type="ECO:0000313" key="4">
    <source>
        <dbReference type="Proteomes" id="UP000613740"/>
    </source>
</evidence>
<dbReference type="OrthoDB" id="549628at2759"/>
<feature type="compositionally biased region" description="Low complexity" evidence="1">
    <location>
        <begin position="619"/>
        <end position="631"/>
    </location>
</feature>
<keyword evidence="2" id="KW-0812">Transmembrane</keyword>
<proteinExistence type="predicted"/>
<feature type="compositionally biased region" description="Gly residues" evidence="1">
    <location>
        <begin position="1093"/>
        <end position="1118"/>
    </location>
</feature>
<evidence type="ECO:0000256" key="1">
    <source>
        <dbReference type="SAM" id="MobiDB-lite"/>
    </source>
</evidence>
<dbReference type="Proteomes" id="UP000613740">
    <property type="component" value="Unassembled WGS sequence"/>
</dbReference>
<sequence length="1142" mass="112142">MPSTILSSLGGSISSTTHNGGSVSTTTDTELMSDSGGVAPAITPVLHVGVSAGAGAVGRARATTSSSTGGSPHAPGRAAQLQVRPYVGRTRLQRTAIKVHGVEPSQVPAGWEVRVHAALQQQGLKLESAYLRAGCCELVVDTVLWQADDGGSDGDGDGDDPMSNSAASNALSGILLGEAADGGSSAAAPAPGVAADASGFADSGDAAEGSFPMLLPRSRSSWGSRGFGRGPAEASDARTSCDDGSSGSSGANVDIGALIRALQLPCEGDMEYALTYDIPDGPAAAVESFDFPMSPDIAAAARGAGADAAAATAAQPAGAVGGKDVSGSGDGSGLALAASGLARSAGAGASASGSGAAAPAAATRGGNNSSSSSLDWCAILAVRPRVLCRQGLPCAAAAACPDVSVAQPPLARLSVDLCLLSQSEGDLPDQRAGGAAAVALQRGSALAAGPPELPAPPEVLVRSQGRCLPLAVSLRACGGAPGAGGAAAAVGGVDVDGGDTARPQAVPAPQARPQLQRCVLTAEVGLQALPELPGLLLLEVRMPHQARGSVVPVLLVDDPRVAAEVGELADSWQGAAEELRDVLLDLGCFTHHVHRAAGCLLAAALDDSSAPPGPPAAAPVPGSGAAEAAEAATTTAGFGGGGNNNDNTALYSFTATALGGDTALAAGAGAVMGGLGAGADACSVSPPAALSPQLRTRLLDLGTHLLSWFDDAGCWPHTAVWLEVALALMEALPTQPPPDDPASAPQQQLQLQPLAALLHDQPLPPSAFPAPAVPVPVSVLAGTAIAPGGPGQAAVQAAAPAAASAEPGVAEAAAAAAAEAAEAAALAAAAAAADAEDYDAWRTAFSTRLMRQLHLLVLCLYIAITARSWARRGDLQLQQPADASAVADAAACVAAGASAAAVGDGGAGGGAAAAGGEEAVWSWLQLLRDLAPSLVAVAPVLAPAAAWPVLRRRHDGGGAPWRALVRRCMAARHVAHLAAGVAVGWLAAAPRLPAVNDYHLGPAVFLGDGVLYLGTALVPVPAAALLALLRVPVYVRMWAAMGATFAPAYAWARAALVSGLALVTNAALHVFMTELYRRHRLRRQQDKRHGGGRRGSSGGEGSSSGGGGGGGGASGGDGSAHVAPSGFLAIGGGAGPASDSPM</sequence>